<name>A0A1V4A7C1_9ACTN</name>
<dbReference type="Gene3D" id="1.10.287.1060">
    <property type="entry name" value="ESAT-6-like"/>
    <property type="match status" value="1"/>
</dbReference>
<keyword evidence="3" id="KW-1185">Reference proteome</keyword>
<dbReference type="Proteomes" id="UP000190539">
    <property type="component" value="Unassembled WGS sequence"/>
</dbReference>
<proteinExistence type="predicted"/>
<evidence type="ECO:0000313" key="3">
    <source>
        <dbReference type="Proteomes" id="UP000190539"/>
    </source>
</evidence>
<dbReference type="SUPFAM" id="SSF140453">
    <property type="entry name" value="EsxAB dimer-like"/>
    <property type="match status" value="1"/>
</dbReference>
<protein>
    <submittedName>
        <fullName evidence="2">WXG100 family type VII secretion target</fullName>
    </submittedName>
</protein>
<gene>
    <name evidence="2" type="ORF">B1H18_20020</name>
</gene>
<reference evidence="2 3" key="1">
    <citation type="submission" date="2017-02" db="EMBL/GenBank/DDBJ databases">
        <title>Draft Genome Sequence of Streptomyces tsukubaensis F601, a Producer of the immunosuppressant tacrolimus FK506.</title>
        <authorList>
            <person name="Zong G."/>
            <person name="Zhong C."/>
            <person name="Fu J."/>
            <person name="Qin R."/>
            <person name="Cao G."/>
        </authorList>
    </citation>
    <scope>NUCLEOTIDE SEQUENCE [LARGE SCALE GENOMIC DNA]</scope>
    <source>
        <strain evidence="2 3">F601</strain>
    </source>
</reference>
<dbReference type="STRING" id="83656.B1H18_20020"/>
<dbReference type="EMBL" id="MVFC01000016">
    <property type="protein sequence ID" value="OON77023.1"/>
    <property type="molecule type" value="Genomic_DNA"/>
</dbReference>
<dbReference type="NCBIfam" id="TIGR03930">
    <property type="entry name" value="WXG100_ESAT6"/>
    <property type="match status" value="1"/>
</dbReference>
<dbReference type="AlphaFoldDB" id="A0A1V4A7C1"/>
<dbReference type="InterPro" id="IPR010310">
    <property type="entry name" value="T7SS_ESAT-6-like"/>
</dbReference>
<evidence type="ECO:0000313" key="2">
    <source>
        <dbReference type="EMBL" id="OON77023.1"/>
    </source>
</evidence>
<dbReference type="OrthoDB" id="3400155at2"/>
<feature type="region of interest" description="Disordered" evidence="1">
    <location>
        <begin position="107"/>
        <end position="127"/>
    </location>
</feature>
<comment type="caution">
    <text evidence="2">The sequence shown here is derived from an EMBL/GenBank/DDBJ whole genome shotgun (WGS) entry which is preliminary data.</text>
</comment>
<evidence type="ECO:0000256" key="1">
    <source>
        <dbReference type="SAM" id="MobiDB-lite"/>
    </source>
</evidence>
<organism evidence="2 3">
    <name type="scientific">Streptomyces tsukubensis</name>
    <dbReference type="NCBI Taxonomy" id="83656"/>
    <lineage>
        <taxon>Bacteria</taxon>
        <taxon>Bacillati</taxon>
        <taxon>Actinomycetota</taxon>
        <taxon>Actinomycetes</taxon>
        <taxon>Kitasatosporales</taxon>
        <taxon>Streptomycetaceae</taxon>
        <taxon>Streptomyces</taxon>
    </lineage>
</organism>
<accession>A0A1V4A7C1</accession>
<dbReference type="InterPro" id="IPR036689">
    <property type="entry name" value="ESAT-6-like_sf"/>
</dbReference>
<dbReference type="RefSeq" id="WP_077969545.1">
    <property type="nucleotide sequence ID" value="NZ_CP045178.1"/>
</dbReference>
<dbReference type="Pfam" id="PF06013">
    <property type="entry name" value="WXG100"/>
    <property type="match status" value="1"/>
</dbReference>
<sequence length="127" mass="13666">MAEQPPTTSVGGVQYRVTPEYLANASADAERTASEIAAELQQIKTYVLSLEADWQGIAHNQFQTLMQEYDNYAQMLHRALHGISQGLKGSYINYSESESQNLSNLTALGADIPSPGGGGSPTPTNFS</sequence>